<keyword evidence="6" id="KW-1185">Reference proteome</keyword>
<dbReference type="InterPro" id="IPR019885">
    <property type="entry name" value="Tscrpt_reg_HTH_AsnC-type_CS"/>
</dbReference>
<evidence type="ECO:0000256" key="3">
    <source>
        <dbReference type="ARBA" id="ARBA00023163"/>
    </source>
</evidence>
<dbReference type="GO" id="GO:0043200">
    <property type="term" value="P:response to amino acid"/>
    <property type="evidence" value="ECO:0007669"/>
    <property type="project" value="TreeGrafter"/>
</dbReference>
<keyword evidence="3" id="KW-0804">Transcription</keyword>
<organism evidence="5 6">
    <name type="scientific">Luteimonas gilva</name>
    <dbReference type="NCBI Taxonomy" id="2572684"/>
    <lineage>
        <taxon>Bacteria</taxon>
        <taxon>Pseudomonadati</taxon>
        <taxon>Pseudomonadota</taxon>
        <taxon>Gammaproteobacteria</taxon>
        <taxon>Lysobacterales</taxon>
        <taxon>Lysobacteraceae</taxon>
        <taxon>Luteimonas</taxon>
    </lineage>
</organism>
<evidence type="ECO:0000256" key="2">
    <source>
        <dbReference type="ARBA" id="ARBA00023125"/>
    </source>
</evidence>
<comment type="caution">
    <text evidence="5">The sequence shown here is derived from an EMBL/GenBank/DDBJ whole genome shotgun (WGS) entry which is preliminary data.</text>
</comment>
<gene>
    <name evidence="5" type="ORF">FCE95_06055</name>
</gene>
<dbReference type="GO" id="GO:0003700">
    <property type="term" value="F:DNA-binding transcription factor activity"/>
    <property type="evidence" value="ECO:0007669"/>
    <property type="project" value="InterPro"/>
</dbReference>
<dbReference type="SMART" id="SM00418">
    <property type="entry name" value="HTH_ARSR"/>
    <property type="match status" value="1"/>
</dbReference>
<keyword evidence="1" id="KW-0805">Transcription regulation</keyword>
<dbReference type="GO" id="GO:0043565">
    <property type="term" value="F:sequence-specific DNA binding"/>
    <property type="evidence" value="ECO:0007669"/>
    <property type="project" value="InterPro"/>
</dbReference>
<dbReference type="InterPro" id="IPR036388">
    <property type="entry name" value="WH-like_DNA-bd_sf"/>
</dbReference>
<evidence type="ECO:0000313" key="5">
    <source>
        <dbReference type="EMBL" id="TKR33833.1"/>
    </source>
</evidence>
<evidence type="ECO:0000256" key="1">
    <source>
        <dbReference type="ARBA" id="ARBA00023015"/>
    </source>
</evidence>
<dbReference type="InterPro" id="IPR011008">
    <property type="entry name" value="Dimeric_a/b-barrel"/>
</dbReference>
<reference evidence="5 6" key="1">
    <citation type="submission" date="2019-04" db="EMBL/GenBank/DDBJ databases">
        <title>Reference strain of H23.</title>
        <authorList>
            <person name="Luo X."/>
        </authorList>
    </citation>
    <scope>NUCLEOTIDE SEQUENCE [LARGE SCALE GENOMIC DNA]</scope>
    <source>
        <strain evidence="5 6">H23</strain>
    </source>
</reference>
<dbReference type="InterPro" id="IPR011991">
    <property type="entry name" value="ArsR-like_HTH"/>
</dbReference>
<dbReference type="PRINTS" id="PR00033">
    <property type="entry name" value="HTHASNC"/>
</dbReference>
<protein>
    <submittedName>
        <fullName evidence="5">Lrp/AsnC family transcriptional regulator</fullName>
    </submittedName>
</protein>
<dbReference type="PANTHER" id="PTHR30154:SF53">
    <property type="entry name" value="HTH-TYPE TRANSCRIPTIONAL REGULATOR LRPC"/>
    <property type="match status" value="1"/>
</dbReference>
<dbReference type="SMART" id="SM00344">
    <property type="entry name" value="HTH_ASNC"/>
    <property type="match status" value="1"/>
</dbReference>
<dbReference type="OrthoDB" id="5476at2"/>
<dbReference type="Pfam" id="PF13412">
    <property type="entry name" value="HTH_24"/>
    <property type="match status" value="1"/>
</dbReference>
<dbReference type="EMBL" id="SZUA01000001">
    <property type="protein sequence ID" value="TKR33833.1"/>
    <property type="molecule type" value="Genomic_DNA"/>
</dbReference>
<dbReference type="InterPro" id="IPR036390">
    <property type="entry name" value="WH_DNA-bd_sf"/>
</dbReference>
<dbReference type="PROSITE" id="PS50956">
    <property type="entry name" value="HTH_ASNC_2"/>
    <property type="match status" value="1"/>
</dbReference>
<accession>A0A4V5ZR61</accession>
<dbReference type="Pfam" id="PF01037">
    <property type="entry name" value="AsnC_trans_reg"/>
    <property type="match status" value="1"/>
</dbReference>
<keyword evidence="2" id="KW-0238">DNA-binding</keyword>
<dbReference type="Gene3D" id="3.30.70.920">
    <property type="match status" value="1"/>
</dbReference>
<dbReference type="Proteomes" id="UP000308707">
    <property type="component" value="Unassembled WGS sequence"/>
</dbReference>
<dbReference type="InterPro" id="IPR019887">
    <property type="entry name" value="Tscrpt_reg_AsnC/Lrp_C"/>
</dbReference>
<dbReference type="RefSeq" id="WP_137266039.1">
    <property type="nucleotide sequence ID" value="NZ_SZUA01000001.1"/>
</dbReference>
<dbReference type="PANTHER" id="PTHR30154">
    <property type="entry name" value="LEUCINE-RESPONSIVE REGULATORY PROTEIN"/>
    <property type="match status" value="1"/>
</dbReference>
<dbReference type="SUPFAM" id="SSF46785">
    <property type="entry name" value="Winged helix' DNA-binding domain"/>
    <property type="match status" value="1"/>
</dbReference>
<feature type="domain" description="HTH asnC-type" evidence="4">
    <location>
        <begin position="10"/>
        <end position="71"/>
    </location>
</feature>
<dbReference type="InterPro" id="IPR001845">
    <property type="entry name" value="HTH_ArsR_DNA-bd_dom"/>
</dbReference>
<evidence type="ECO:0000259" key="4">
    <source>
        <dbReference type="PROSITE" id="PS50956"/>
    </source>
</evidence>
<name>A0A4V5ZR61_9GAMM</name>
<dbReference type="SUPFAM" id="SSF54909">
    <property type="entry name" value="Dimeric alpha+beta barrel"/>
    <property type="match status" value="1"/>
</dbReference>
<proteinExistence type="predicted"/>
<dbReference type="InterPro" id="IPR019888">
    <property type="entry name" value="Tscrpt_reg_AsnC-like"/>
</dbReference>
<dbReference type="InterPro" id="IPR000485">
    <property type="entry name" value="AsnC-type_HTH_dom"/>
</dbReference>
<dbReference type="PROSITE" id="PS00519">
    <property type="entry name" value="HTH_ASNC_1"/>
    <property type="match status" value="1"/>
</dbReference>
<dbReference type="AlphaFoldDB" id="A0A4V5ZR61"/>
<sequence length="156" mass="17379">MNLYPSDSLLDERNLQLLELLRGDPRMSVSEMARRVGMSAPAVRERIQRLEESGVISGYRVDIDPRALGYAIAAFVRIKPMPGQLPNIVELAQRLPQVSECHRVTGEDCFLVKIHLESLDTLDRILDQFLAFGNTATMLVQSTPVAPRGLPLPGRT</sequence>
<dbReference type="Gene3D" id="1.10.10.10">
    <property type="entry name" value="Winged helix-like DNA-binding domain superfamily/Winged helix DNA-binding domain"/>
    <property type="match status" value="1"/>
</dbReference>
<evidence type="ECO:0000313" key="6">
    <source>
        <dbReference type="Proteomes" id="UP000308707"/>
    </source>
</evidence>
<dbReference type="CDD" id="cd00090">
    <property type="entry name" value="HTH_ARSR"/>
    <property type="match status" value="1"/>
</dbReference>
<dbReference type="GO" id="GO:0005829">
    <property type="term" value="C:cytosol"/>
    <property type="evidence" value="ECO:0007669"/>
    <property type="project" value="TreeGrafter"/>
</dbReference>